<dbReference type="SUPFAM" id="SSF51412">
    <property type="entry name" value="Inosine monophosphate dehydrogenase (IMPDH)"/>
    <property type="match status" value="1"/>
</dbReference>
<comment type="caution">
    <text evidence="1">The sequence shown here is derived from an EMBL/GenBank/DDBJ whole genome shotgun (WGS) entry which is preliminary data.</text>
</comment>
<dbReference type="Gene3D" id="3.20.20.70">
    <property type="entry name" value="Aldolase class I"/>
    <property type="match status" value="1"/>
</dbReference>
<keyword evidence="2" id="KW-1185">Reference proteome</keyword>
<name>A0ABV2JGT5_9STRE</name>
<reference evidence="1 2" key="1">
    <citation type="submission" date="2024-06" db="EMBL/GenBank/DDBJ databases">
        <title>Genomic Encyclopedia of Type Strains, Phase IV (KMG-IV): sequencing the most valuable type-strain genomes for metagenomic binning, comparative biology and taxonomic classification.</title>
        <authorList>
            <person name="Goeker M."/>
        </authorList>
    </citation>
    <scope>NUCLEOTIDE SEQUENCE [LARGE SCALE GENOMIC DNA]</scope>
    <source>
        <strain evidence="1 2">DSM 28302</strain>
    </source>
</reference>
<dbReference type="EMBL" id="JBEPLN010000033">
    <property type="protein sequence ID" value="MET3634970.1"/>
    <property type="molecule type" value="Genomic_DNA"/>
</dbReference>
<protein>
    <submittedName>
        <fullName evidence="1">CheY-like chemotaxis protein</fullName>
    </submittedName>
</protein>
<gene>
    <name evidence="1" type="ORF">ABID28_001631</name>
</gene>
<dbReference type="InterPro" id="IPR013785">
    <property type="entry name" value="Aldolase_TIM"/>
</dbReference>
<evidence type="ECO:0000313" key="2">
    <source>
        <dbReference type="Proteomes" id="UP001549037"/>
    </source>
</evidence>
<evidence type="ECO:0000313" key="1">
    <source>
        <dbReference type="EMBL" id="MET3634970.1"/>
    </source>
</evidence>
<dbReference type="Proteomes" id="UP001549037">
    <property type="component" value="Unassembled WGS sequence"/>
</dbReference>
<sequence length="223" mass="24062">MKEDNIPNVMSNLRQEIVRVPEIIKSCSGIRIYGRRIRSILFSTDVSIIANNDADAVLAVYPFTPHPAILKSIMMVASVPVFSGVGGGLTNGTRSANMSLLAESEGAYAVVLNGPTNVKTIEKVNQMIDIPIIYTVLSDQIDLTSRIEAGVDILNISCGADTARVVKKIRQLYPDFPIIATGGPSEESILSVIQAGANAVTYTAPTSSELFKEKMKTYRNGKN</sequence>
<proteinExistence type="predicted"/>
<dbReference type="RefSeq" id="WP_354369699.1">
    <property type="nucleotide sequence ID" value="NZ_JBEPLN010000033.1"/>
</dbReference>
<organism evidence="1 2">
    <name type="scientific">Streptococcus porcorum</name>
    <dbReference type="NCBI Taxonomy" id="701526"/>
    <lineage>
        <taxon>Bacteria</taxon>
        <taxon>Bacillati</taxon>
        <taxon>Bacillota</taxon>
        <taxon>Bacilli</taxon>
        <taxon>Lactobacillales</taxon>
        <taxon>Streptococcaceae</taxon>
        <taxon>Streptococcus</taxon>
    </lineage>
</organism>
<accession>A0ABV2JGT5</accession>